<protein>
    <recommendedName>
        <fullName evidence="3">Transposase IS701-like DDE domain-containing protein</fullName>
    </recommendedName>
</protein>
<evidence type="ECO:0000313" key="2">
    <source>
        <dbReference type="Proteomes" id="UP000033684"/>
    </source>
</evidence>
<dbReference type="EMBL" id="LAJX01000332">
    <property type="protein sequence ID" value="KJV05015.1"/>
    <property type="molecule type" value="Genomic_DNA"/>
</dbReference>
<reference evidence="2" key="1">
    <citation type="submission" date="2015-03" db="EMBL/GenBank/DDBJ databases">
        <title>Draft genome sequence of a novel methanotroph (Sn10-6) isolated from flooded ricefield rhizosphere in India.</title>
        <authorList>
            <person name="Pandit P.S."/>
            <person name="Pore S.D."/>
            <person name="Arora P."/>
            <person name="Kapse N.G."/>
            <person name="Dhakephalkar P.K."/>
            <person name="Rahalkar M.C."/>
        </authorList>
    </citation>
    <scope>NUCLEOTIDE SEQUENCE [LARGE SCALE GENOMIC DNA]</scope>
    <source>
        <strain evidence="2">Sn10-6</strain>
    </source>
</reference>
<comment type="caution">
    <text evidence="1">The sequence shown here is derived from an EMBL/GenBank/DDBJ whole genome shotgun (WGS) entry which is preliminary data.</text>
</comment>
<dbReference type="Proteomes" id="UP000033684">
    <property type="component" value="Unassembled WGS sequence"/>
</dbReference>
<gene>
    <name evidence="1" type="ORF">VZ94_21195</name>
</gene>
<proteinExistence type="predicted"/>
<accession>A0A0F3IDY3</accession>
<dbReference type="AlphaFoldDB" id="A0A0F3IDY3"/>
<evidence type="ECO:0000313" key="1">
    <source>
        <dbReference type="EMBL" id="KJV05015.1"/>
    </source>
</evidence>
<organism evidence="1 2">
    <name type="scientific">Methylocucumis oryzae</name>
    <dbReference type="NCBI Taxonomy" id="1632867"/>
    <lineage>
        <taxon>Bacteria</taxon>
        <taxon>Pseudomonadati</taxon>
        <taxon>Pseudomonadota</taxon>
        <taxon>Gammaproteobacteria</taxon>
        <taxon>Methylococcales</taxon>
        <taxon>Methylococcaceae</taxon>
        <taxon>Methylocucumis</taxon>
    </lineage>
</organism>
<reference evidence="1 2" key="2">
    <citation type="journal article" date="2016" name="Microb. Ecol.">
        <title>Genome Characteristics of a Novel Type I Methanotroph (Sn10-6) Isolated from a Flooded Indian Rice Field.</title>
        <authorList>
            <person name="Rahalkar M.C."/>
            <person name="Pandit P.S."/>
            <person name="Dhakephalkar P.K."/>
            <person name="Pore S."/>
            <person name="Arora P."/>
            <person name="Kapse N."/>
        </authorList>
    </citation>
    <scope>NUCLEOTIDE SEQUENCE [LARGE SCALE GENOMIC DNA]</scope>
    <source>
        <strain evidence="1 2">Sn10-6</strain>
    </source>
</reference>
<name>A0A0F3IDY3_9GAMM</name>
<keyword evidence="2" id="KW-1185">Reference proteome</keyword>
<sequence length="165" mass="18350">MGDHTHVVKDGGRMPSVLSLRETSETQSKPSYFRGQCWGALGVLVGSLNACFCLPLTLQIHLGFQHLGEQTPTLTLSERLVTMALEFARTYERSSWLILDAFFASELVFRLARSVWSVTLKQPYLHIITRAKKKLCGLLPAHDCGTEATWATRQIRYQGGVVGGL</sequence>
<evidence type="ECO:0008006" key="3">
    <source>
        <dbReference type="Google" id="ProtNLM"/>
    </source>
</evidence>